<comment type="caution">
    <text evidence="1">The sequence shown here is derived from an EMBL/GenBank/DDBJ whole genome shotgun (WGS) entry which is preliminary data.</text>
</comment>
<evidence type="ECO:0000313" key="2">
    <source>
        <dbReference type="Proteomes" id="UP000237271"/>
    </source>
</evidence>
<keyword evidence="2" id="KW-1185">Reference proteome</keyword>
<gene>
    <name evidence="1" type="ORF">PHPALM_30050</name>
</gene>
<name>A0A2P4X630_9STRA</name>
<proteinExistence type="predicted"/>
<organism evidence="1 2">
    <name type="scientific">Phytophthora palmivora</name>
    <dbReference type="NCBI Taxonomy" id="4796"/>
    <lineage>
        <taxon>Eukaryota</taxon>
        <taxon>Sar</taxon>
        <taxon>Stramenopiles</taxon>
        <taxon>Oomycota</taxon>
        <taxon>Peronosporomycetes</taxon>
        <taxon>Peronosporales</taxon>
        <taxon>Peronosporaceae</taxon>
        <taxon>Phytophthora</taxon>
    </lineage>
</organism>
<feature type="non-terminal residue" evidence="1">
    <location>
        <position position="110"/>
    </location>
</feature>
<dbReference type="EMBL" id="NCKW01016436">
    <property type="protein sequence ID" value="POM61007.1"/>
    <property type="molecule type" value="Genomic_DNA"/>
</dbReference>
<dbReference type="OrthoDB" id="77750at2759"/>
<reference evidence="1 2" key="1">
    <citation type="journal article" date="2017" name="Genome Biol. Evol.">
        <title>Phytophthora megakarya and P. palmivora, closely related causal agents of cacao black pod rot, underwent increases in genome sizes and gene numbers by different mechanisms.</title>
        <authorList>
            <person name="Ali S.S."/>
            <person name="Shao J."/>
            <person name="Lary D.J."/>
            <person name="Kronmiller B."/>
            <person name="Shen D."/>
            <person name="Strem M.D."/>
            <person name="Amoako-Attah I."/>
            <person name="Akrofi A.Y."/>
            <person name="Begoude B.A."/>
            <person name="Ten Hoopen G.M."/>
            <person name="Coulibaly K."/>
            <person name="Kebe B.I."/>
            <person name="Melnick R.L."/>
            <person name="Guiltinan M.J."/>
            <person name="Tyler B.M."/>
            <person name="Meinhardt L.W."/>
            <person name="Bailey B.A."/>
        </authorList>
    </citation>
    <scope>NUCLEOTIDE SEQUENCE [LARGE SCALE GENOMIC DNA]</scope>
    <source>
        <strain evidence="2">sbr112.9</strain>
    </source>
</reference>
<accession>A0A2P4X630</accession>
<sequence>MPVNTTPVNLESGKTMLEHGPEVLNRYLASSFEPAIGSEMPQLEVRYKNLSVTADITVTEDVTAKSEIPTLYNTVARSLARMSPMRRVVRKEVIKNASGVFKPGTTTLVL</sequence>
<dbReference type="AlphaFoldDB" id="A0A2P4X630"/>
<evidence type="ECO:0000313" key="1">
    <source>
        <dbReference type="EMBL" id="POM61007.1"/>
    </source>
</evidence>
<protein>
    <submittedName>
        <fullName evidence="1">Pleiotropic drug resistance protein ABC Superfamily</fullName>
    </submittedName>
</protein>
<dbReference type="Proteomes" id="UP000237271">
    <property type="component" value="Unassembled WGS sequence"/>
</dbReference>